<dbReference type="Gene3D" id="2.160.20.80">
    <property type="entry name" value="E3 ubiquitin-protein ligase SopA"/>
    <property type="match status" value="1"/>
</dbReference>
<dbReference type="AlphaFoldDB" id="A0A1J7C802"/>
<keyword evidence="3" id="KW-1185">Reference proteome</keyword>
<dbReference type="SUPFAM" id="SSF141571">
    <property type="entry name" value="Pentapeptide repeat-like"/>
    <property type="match status" value="1"/>
</dbReference>
<accession>A0A1J7C802</accession>
<dbReference type="PANTHER" id="PTHR14136:SF17">
    <property type="entry name" value="BTB_POZ DOMAIN-CONTAINING PROTEIN KCTD9"/>
    <property type="match status" value="1"/>
</dbReference>
<dbReference type="RefSeq" id="WP_071658314.1">
    <property type="nucleotide sequence ID" value="NZ_MLCF01000132.1"/>
</dbReference>
<sequence>MNDATDETPLPLRADCSRCSGLCCTALPFARSTGNAAFAENKPAGRPCRHLRDDSRCGIHDRLRESGWSGCTVFDCLGAGQQTVQVTFGGRDWHQQPRAERERMFTAFAVLRQVHELVYFAAAALAMRRAAPVHPELERIRAALTALAGADADTVLAADPGALRAELGPLLARASELQRGPDAGPDRRNADLIGRDLRKAALRGADLRGAYLIAADLTGADLRGADLLGADLRDTRLADADLTGALYLTPPQLAAASGGAGTRLPAGLPRPAHWPR</sequence>
<dbReference type="EMBL" id="MLCF01000132">
    <property type="protein sequence ID" value="OIV35770.1"/>
    <property type="molecule type" value="Genomic_DNA"/>
</dbReference>
<protein>
    <submittedName>
        <fullName evidence="2">Oxetanocin A resistance protein</fullName>
    </submittedName>
</protein>
<dbReference type="InterPro" id="IPR001646">
    <property type="entry name" value="5peptide_repeat"/>
</dbReference>
<dbReference type="Proteomes" id="UP000243342">
    <property type="component" value="Unassembled WGS sequence"/>
</dbReference>
<name>A0A1J7C802_9ACTN</name>
<gene>
    <name evidence="2" type="ORF">BIV57_20025</name>
</gene>
<dbReference type="STRING" id="1428644.BIV57_20025"/>
<evidence type="ECO:0000313" key="3">
    <source>
        <dbReference type="Proteomes" id="UP000243342"/>
    </source>
</evidence>
<dbReference type="InterPro" id="IPR051082">
    <property type="entry name" value="Pentapeptide-BTB/POZ_domain"/>
</dbReference>
<feature type="region of interest" description="Disordered" evidence="1">
    <location>
        <begin position="255"/>
        <end position="276"/>
    </location>
</feature>
<organism evidence="2 3">
    <name type="scientific">Mangrovactinospora gilvigrisea</name>
    <dbReference type="NCBI Taxonomy" id="1428644"/>
    <lineage>
        <taxon>Bacteria</taxon>
        <taxon>Bacillati</taxon>
        <taxon>Actinomycetota</taxon>
        <taxon>Actinomycetes</taxon>
        <taxon>Kitasatosporales</taxon>
        <taxon>Streptomycetaceae</taxon>
        <taxon>Mangrovactinospora</taxon>
    </lineage>
</organism>
<dbReference type="PANTHER" id="PTHR14136">
    <property type="entry name" value="BTB_POZ DOMAIN-CONTAINING PROTEIN KCTD9"/>
    <property type="match status" value="1"/>
</dbReference>
<comment type="caution">
    <text evidence="2">The sequence shown here is derived from an EMBL/GenBank/DDBJ whole genome shotgun (WGS) entry which is preliminary data.</text>
</comment>
<evidence type="ECO:0000256" key="1">
    <source>
        <dbReference type="SAM" id="MobiDB-lite"/>
    </source>
</evidence>
<reference evidence="2 3" key="1">
    <citation type="submission" date="2016-10" db="EMBL/GenBank/DDBJ databases">
        <title>Genome sequence of Streptomyces gilvigriseus MUSC 26.</title>
        <authorList>
            <person name="Lee L.-H."/>
            <person name="Ser H.-L."/>
        </authorList>
    </citation>
    <scope>NUCLEOTIDE SEQUENCE [LARGE SCALE GENOMIC DNA]</scope>
    <source>
        <strain evidence="2 3">MUSC 26</strain>
    </source>
</reference>
<proteinExistence type="predicted"/>
<dbReference type="Pfam" id="PF00805">
    <property type="entry name" value="Pentapeptide"/>
    <property type="match status" value="1"/>
</dbReference>
<evidence type="ECO:0000313" key="2">
    <source>
        <dbReference type="EMBL" id="OIV35770.1"/>
    </source>
</evidence>